<keyword evidence="3" id="KW-0732">Signal</keyword>
<dbReference type="STRING" id="475255.SAMN04488101_101622"/>
<dbReference type="Pfam" id="PF13584">
    <property type="entry name" value="BatD"/>
    <property type="match status" value="2"/>
</dbReference>
<evidence type="ECO:0000256" key="1">
    <source>
        <dbReference type="SAM" id="MobiDB-lite"/>
    </source>
</evidence>
<proteinExistence type="predicted"/>
<evidence type="ECO:0000313" key="5">
    <source>
        <dbReference type="Proteomes" id="UP000192678"/>
    </source>
</evidence>
<gene>
    <name evidence="4" type="ORF">SAMN04488101_101622</name>
</gene>
<dbReference type="PANTHER" id="PTHR40940:SF2">
    <property type="entry name" value="BATD"/>
    <property type="match status" value="1"/>
</dbReference>
<feature type="compositionally biased region" description="Low complexity" evidence="1">
    <location>
        <begin position="128"/>
        <end position="146"/>
    </location>
</feature>
<dbReference type="Proteomes" id="UP000192678">
    <property type="component" value="Unassembled WGS sequence"/>
</dbReference>
<keyword evidence="2" id="KW-0812">Transmembrane</keyword>
<dbReference type="OrthoDB" id="2079210at2"/>
<name>A0A1W2AHL5_9SPHI</name>
<feature type="chain" id="PRO_5012348231" evidence="3">
    <location>
        <begin position="23"/>
        <end position="604"/>
    </location>
</feature>
<keyword evidence="5" id="KW-1185">Reference proteome</keyword>
<evidence type="ECO:0000313" key="4">
    <source>
        <dbReference type="EMBL" id="SMC60195.1"/>
    </source>
</evidence>
<keyword evidence="2" id="KW-0472">Membrane</keyword>
<organism evidence="4 5">
    <name type="scientific">Pedobacter nyackensis</name>
    <dbReference type="NCBI Taxonomy" id="475255"/>
    <lineage>
        <taxon>Bacteria</taxon>
        <taxon>Pseudomonadati</taxon>
        <taxon>Bacteroidota</taxon>
        <taxon>Sphingobacteriia</taxon>
        <taxon>Sphingobacteriales</taxon>
        <taxon>Sphingobacteriaceae</taxon>
        <taxon>Pedobacter</taxon>
    </lineage>
</organism>
<accession>A0A1W2AHL5</accession>
<dbReference type="InterPro" id="IPR025738">
    <property type="entry name" value="BatD"/>
</dbReference>
<reference evidence="4 5" key="1">
    <citation type="submission" date="2017-04" db="EMBL/GenBank/DDBJ databases">
        <authorList>
            <person name="Afonso C.L."/>
            <person name="Miller P.J."/>
            <person name="Scott M.A."/>
            <person name="Spackman E."/>
            <person name="Goraichik I."/>
            <person name="Dimitrov K.M."/>
            <person name="Suarez D.L."/>
            <person name="Swayne D.E."/>
        </authorList>
    </citation>
    <scope>NUCLEOTIDE SEQUENCE [LARGE SCALE GENOMIC DNA]</scope>
    <source>
        <strain evidence="4 5">DSM 19625</strain>
    </source>
</reference>
<feature type="signal peptide" evidence="3">
    <location>
        <begin position="1"/>
        <end position="22"/>
    </location>
</feature>
<feature type="transmembrane region" description="Helical" evidence="2">
    <location>
        <begin position="460"/>
        <end position="479"/>
    </location>
</feature>
<dbReference type="AlphaFoldDB" id="A0A1W2AHL5"/>
<evidence type="ECO:0000256" key="3">
    <source>
        <dbReference type="SAM" id="SignalP"/>
    </source>
</evidence>
<feature type="region of interest" description="Disordered" evidence="1">
    <location>
        <begin position="121"/>
        <end position="149"/>
    </location>
</feature>
<dbReference type="PANTHER" id="PTHR40940">
    <property type="entry name" value="PROTEIN BATD-RELATED"/>
    <property type="match status" value="1"/>
</dbReference>
<dbReference type="EMBL" id="FWYB01000001">
    <property type="protein sequence ID" value="SMC60195.1"/>
    <property type="molecule type" value="Genomic_DNA"/>
</dbReference>
<protein>
    <submittedName>
        <fullName evidence="4">Oxygen tolerance</fullName>
    </submittedName>
</protein>
<evidence type="ECO:0000256" key="2">
    <source>
        <dbReference type="SAM" id="Phobius"/>
    </source>
</evidence>
<sequence length="604" mass="66237">MNMRYYLLTVLLLWSAIGFGQAGKVTASVSSNQVATGEQFEIIFSTTGNPESFDPPAFTGFQVVGGPNQSSSYTSVNGQTTASISVGYVLVAVKEGEYIIGPATMLFGGKAAKSNSVKMKVTKGRTVPQQQGQSAASGQGPRASAGNSSDISKQLFMRAVASKTNVYQGEQIAVTYKLYTNIGIVGNAPEKLPDFNGFWSQEIKNNQGQIDWKEEVYNGQRYHVAMLREVILFPERFGKLTLDPLIMSFVVRKKSPSNDPIEDFFGGGSYEDLTYKIKTAPVTINVKQLPEAGKPEGFGGAVGQFAIASSVDKSSLRANEALNYNLKIKGSGNLKLLNAPVVNFPADLEKYDPKINDKITETMNGVSGSREYSYLLIPRHEGNYTIEPLKFSYFNPSTQKYVTLTTGSFDLKVAKGAPGSNVTAYASGQKDIKMLAKDIAYIKTKVSDLHQTDDVFYGSVAYYTLLCLGPLLFIGAFVYRKQYRENNRDQVKVKGRNANKVAAKHLASAQKQLQGGDKKLFYQDVYKGLYQYLSDKFNIPAAELNKENISEQLNAAGIKEALINQLTETLDLCEMARYAPVSGISDQEVFDKAKNIINEIEDHA</sequence>
<keyword evidence="2" id="KW-1133">Transmembrane helix</keyword>